<feature type="transmembrane region" description="Helical" evidence="1">
    <location>
        <begin position="269"/>
        <end position="293"/>
    </location>
</feature>
<feature type="transmembrane region" description="Helical" evidence="1">
    <location>
        <begin position="342"/>
        <end position="360"/>
    </location>
</feature>
<keyword evidence="1" id="KW-0472">Membrane</keyword>
<feature type="transmembrane region" description="Helical" evidence="1">
    <location>
        <begin position="59"/>
        <end position="85"/>
    </location>
</feature>
<evidence type="ECO:0008006" key="4">
    <source>
        <dbReference type="Google" id="ProtNLM"/>
    </source>
</evidence>
<keyword evidence="1" id="KW-1133">Transmembrane helix</keyword>
<proteinExistence type="predicted"/>
<comment type="caution">
    <text evidence="2">The sequence shown here is derived from an EMBL/GenBank/DDBJ whole genome shotgun (WGS) entry which is preliminary data.</text>
</comment>
<evidence type="ECO:0000313" key="3">
    <source>
        <dbReference type="Proteomes" id="UP001054837"/>
    </source>
</evidence>
<organism evidence="2 3">
    <name type="scientific">Caerostris darwini</name>
    <dbReference type="NCBI Taxonomy" id="1538125"/>
    <lineage>
        <taxon>Eukaryota</taxon>
        <taxon>Metazoa</taxon>
        <taxon>Ecdysozoa</taxon>
        <taxon>Arthropoda</taxon>
        <taxon>Chelicerata</taxon>
        <taxon>Arachnida</taxon>
        <taxon>Araneae</taxon>
        <taxon>Araneomorphae</taxon>
        <taxon>Entelegynae</taxon>
        <taxon>Araneoidea</taxon>
        <taxon>Araneidae</taxon>
        <taxon>Caerostris</taxon>
    </lineage>
</organism>
<protein>
    <recommendedName>
        <fullName evidence="4">Gustatory receptor</fullName>
    </recommendedName>
</protein>
<sequence length="366" mass="42017">MTISASMVAEASSEVHLKSLLSPQISENSPLSYQRLIMYADKDGVIMTVWGITPMKKKFIFGILGMSFTYTLLFYVLILTVAISIHRTVLSVKINKLKNIVNLLNQLKVDKKHMNLLWLKILLYVSIFTQIFLTVLKFAFTTEYQDVSDYFFGYEFSDDLYKRITYILMEVFCHLFQTLSVTAFAIFYTTMCYHIKCIINYFVGTFPSKNTSSEILLNSYALIKKCVGEIDKEVGPLVFTTIIYNCCIMCITLYTVFDPKMIKEPVLLLQMSCHLIFTLVLFIIMTISASMVADSSSEVRLKSLLTPQIAENSTLSYQRLIMYAEDGVIMTVWGITPMRKNFIFGILGISFTYTLLFYNLNPVKYN</sequence>
<reference evidence="2 3" key="1">
    <citation type="submission" date="2021-06" db="EMBL/GenBank/DDBJ databases">
        <title>Caerostris darwini draft genome.</title>
        <authorList>
            <person name="Kono N."/>
            <person name="Arakawa K."/>
        </authorList>
    </citation>
    <scope>NUCLEOTIDE SEQUENCE [LARGE SCALE GENOMIC DNA]</scope>
</reference>
<gene>
    <name evidence="2" type="primary">AVEN_180123_1</name>
    <name evidence="2" type="ORF">CDAR_175351</name>
</gene>
<dbReference type="Proteomes" id="UP001054837">
    <property type="component" value="Unassembled WGS sequence"/>
</dbReference>
<accession>A0AAV4W1N3</accession>
<feature type="transmembrane region" description="Helical" evidence="1">
    <location>
        <begin position="234"/>
        <end position="257"/>
    </location>
</feature>
<feature type="transmembrane region" description="Helical" evidence="1">
    <location>
        <begin position="164"/>
        <end position="188"/>
    </location>
</feature>
<keyword evidence="3" id="KW-1185">Reference proteome</keyword>
<evidence type="ECO:0000313" key="2">
    <source>
        <dbReference type="EMBL" id="GIY75588.1"/>
    </source>
</evidence>
<evidence type="ECO:0000256" key="1">
    <source>
        <dbReference type="SAM" id="Phobius"/>
    </source>
</evidence>
<feature type="transmembrane region" description="Helical" evidence="1">
    <location>
        <begin position="121"/>
        <end position="140"/>
    </location>
</feature>
<dbReference type="EMBL" id="BPLQ01013878">
    <property type="protein sequence ID" value="GIY75588.1"/>
    <property type="molecule type" value="Genomic_DNA"/>
</dbReference>
<dbReference type="AlphaFoldDB" id="A0AAV4W1N3"/>
<name>A0AAV4W1N3_9ARAC</name>
<keyword evidence="1" id="KW-0812">Transmembrane</keyword>